<dbReference type="Proteomes" id="UP000244016">
    <property type="component" value="Unassembled WGS sequence"/>
</dbReference>
<feature type="domain" description="Alanine racemase N-terminal" evidence="6">
    <location>
        <begin position="67"/>
        <end position="251"/>
    </location>
</feature>
<dbReference type="EMBL" id="PEBW01000005">
    <property type="protein sequence ID" value="PTQ51502.1"/>
    <property type="molecule type" value="Genomic_DNA"/>
</dbReference>
<evidence type="ECO:0000256" key="5">
    <source>
        <dbReference type="SAM" id="MobiDB-lite"/>
    </source>
</evidence>
<dbReference type="InterPro" id="IPR029066">
    <property type="entry name" value="PLP-binding_barrel"/>
</dbReference>
<dbReference type="PROSITE" id="PS01211">
    <property type="entry name" value="UPF0001"/>
    <property type="match status" value="1"/>
</dbReference>
<organism evidence="7 8">
    <name type="scientific">Brockia lithotrophica</name>
    <dbReference type="NCBI Taxonomy" id="933949"/>
    <lineage>
        <taxon>Bacteria</taxon>
        <taxon>Bacillati</taxon>
        <taxon>Bacillota</taxon>
        <taxon>Bacilli</taxon>
        <taxon>Bacillales</taxon>
        <taxon>Bacillales Family X. Incertae Sedis</taxon>
        <taxon>Brockia</taxon>
    </lineage>
</organism>
<dbReference type="Pfam" id="PF01168">
    <property type="entry name" value="Ala_racemase_N"/>
    <property type="match status" value="1"/>
</dbReference>
<evidence type="ECO:0000256" key="1">
    <source>
        <dbReference type="ARBA" id="ARBA00022898"/>
    </source>
</evidence>
<accession>A0A2T5G5P0</accession>
<dbReference type="InterPro" id="IPR001608">
    <property type="entry name" value="Ala_racemase_N"/>
</dbReference>
<evidence type="ECO:0000256" key="2">
    <source>
        <dbReference type="HAMAP-Rule" id="MF_02087"/>
    </source>
</evidence>
<feature type="region of interest" description="Disordered" evidence="5">
    <location>
        <begin position="1"/>
        <end position="21"/>
    </location>
</feature>
<dbReference type="GO" id="GO:0030170">
    <property type="term" value="F:pyridoxal phosphate binding"/>
    <property type="evidence" value="ECO:0007669"/>
    <property type="project" value="UniProtKB-UniRule"/>
</dbReference>
<name>A0A2T5G5P0_9BACL</name>
<evidence type="ECO:0000313" key="7">
    <source>
        <dbReference type="EMBL" id="PTQ51502.1"/>
    </source>
</evidence>
<keyword evidence="1 2" id="KW-0663">Pyridoxal phosphate</keyword>
<gene>
    <name evidence="7" type="ORF">BLITH_1579</name>
</gene>
<dbReference type="InterPro" id="IPR011078">
    <property type="entry name" value="PyrdxlP_homeostasis"/>
</dbReference>
<comment type="cofactor">
    <cofactor evidence="3">
        <name>pyridoxal 5'-phosphate</name>
        <dbReference type="ChEBI" id="CHEBI:597326"/>
    </cofactor>
</comment>
<protein>
    <recommendedName>
        <fullName evidence="2">Pyridoxal phosphate homeostasis protein</fullName>
        <shortName evidence="2">PLP homeostasis protein</shortName>
    </recommendedName>
</protein>
<comment type="similarity">
    <text evidence="2 4">Belongs to the pyridoxal phosphate-binding protein YggS/PROSC family.</text>
</comment>
<dbReference type="PIRSF" id="PIRSF004848">
    <property type="entry name" value="YBL036c_PLPDEIII"/>
    <property type="match status" value="1"/>
</dbReference>
<dbReference type="Gene3D" id="3.20.20.10">
    <property type="entry name" value="Alanine racemase"/>
    <property type="match status" value="1"/>
</dbReference>
<dbReference type="CDD" id="cd00635">
    <property type="entry name" value="PLPDE_III_YBL036c_like"/>
    <property type="match status" value="1"/>
</dbReference>
<dbReference type="HAMAP" id="MF_02087">
    <property type="entry name" value="PLP_homeostasis"/>
    <property type="match status" value="1"/>
</dbReference>
<proteinExistence type="inferred from homology"/>
<evidence type="ECO:0000313" key="8">
    <source>
        <dbReference type="Proteomes" id="UP000244016"/>
    </source>
</evidence>
<sequence>MTGWEGPTEKGSFADDVVGGGPSREELARRLASVREAIDEACQKAGRPAGCAKLLLASKNVPPVQIRTAYELGARLFGENRAQELRAKAPALADLAIEWHFIGHLQTNKVRDVLRHAAVVESLDRLALAEELHRRLHREGRSLDVYVEVNVSGEPTKHGLSPDEVPAFFAQLVRYPALVVRGLMTLGPNSEDEVTVRRAFRALYELRERLRQEGYPNAPLEELSMGMSRDFPWAILEGATLVRVGTAVFGPRLP</sequence>
<reference evidence="7 8" key="1">
    <citation type="submission" date="2017-08" db="EMBL/GenBank/DDBJ databases">
        <title>Burning lignite coal seam in the remote Altai Mountains harbors a hydrogen-driven thermophilic microbial community.</title>
        <authorList>
            <person name="Kadnikov V.V."/>
            <person name="Mardanov A.V."/>
            <person name="Ivasenko D."/>
            <person name="Beletsky A.V."/>
            <person name="Karnachuk O.V."/>
            <person name="Ravin N.V."/>
        </authorList>
    </citation>
    <scope>NUCLEOTIDE SEQUENCE [LARGE SCALE GENOMIC DNA]</scope>
    <source>
        <strain evidence="7">AL31</strain>
    </source>
</reference>
<feature type="modified residue" description="N6-(pyridoxal phosphate)lysine" evidence="2 3">
    <location>
        <position position="59"/>
    </location>
</feature>
<dbReference type="NCBIfam" id="TIGR00044">
    <property type="entry name" value="YggS family pyridoxal phosphate-dependent enzyme"/>
    <property type="match status" value="1"/>
</dbReference>
<dbReference type="PANTHER" id="PTHR10146">
    <property type="entry name" value="PROLINE SYNTHETASE CO-TRANSCRIBED BACTERIAL HOMOLOG PROTEIN"/>
    <property type="match status" value="1"/>
</dbReference>
<evidence type="ECO:0000256" key="3">
    <source>
        <dbReference type="PIRSR" id="PIRSR004848-1"/>
    </source>
</evidence>
<comment type="function">
    <text evidence="2">Pyridoxal 5'-phosphate (PLP)-binding protein, which is involved in PLP homeostasis.</text>
</comment>
<dbReference type="AlphaFoldDB" id="A0A2T5G5P0"/>
<dbReference type="PANTHER" id="PTHR10146:SF14">
    <property type="entry name" value="PYRIDOXAL PHOSPHATE HOMEOSTASIS PROTEIN"/>
    <property type="match status" value="1"/>
</dbReference>
<dbReference type="FunFam" id="3.20.20.10:FF:000018">
    <property type="entry name" value="Pyridoxal phosphate homeostasis protein"/>
    <property type="match status" value="1"/>
</dbReference>
<dbReference type="SUPFAM" id="SSF51419">
    <property type="entry name" value="PLP-binding barrel"/>
    <property type="match status" value="1"/>
</dbReference>
<evidence type="ECO:0000256" key="4">
    <source>
        <dbReference type="RuleBase" id="RU004514"/>
    </source>
</evidence>
<evidence type="ECO:0000259" key="6">
    <source>
        <dbReference type="Pfam" id="PF01168"/>
    </source>
</evidence>
<comment type="caution">
    <text evidence="7">The sequence shown here is derived from an EMBL/GenBank/DDBJ whole genome shotgun (WGS) entry which is preliminary data.</text>
</comment>